<evidence type="ECO:0000259" key="1">
    <source>
        <dbReference type="PROSITE" id="PS50125"/>
    </source>
</evidence>
<dbReference type="GO" id="GO:0004016">
    <property type="term" value="F:adenylate cyclase activity"/>
    <property type="evidence" value="ECO:0007669"/>
    <property type="project" value="UniProtKB-ARBA"/>
</dbReference>
<dbReference type="InterPro" id="IPR050697">
    <property type="entry name" value="Adenylyl/Guanylyl_Cyclase_3/4"/>
</dbReference>
<dbReference type="InterPro" id="IPR029787">
    <property type="entry name" value="Nucleotide_cyclase"/>
</dbReference>
<sequence length="392" mass="42948">MEVTINSLIENTVANYLASTVGYENFRPLRAGADFEVRKGGQRYILEIKARKPGEAQLVSLLKNLSRLDLKGAKIALITTNKSEVNDKDRERFSLKASAMGYDATWIDLSELADFLGTEPMGDLSSPETMSRVQTRSLIKSVERYSGSPIGVLPFDTKADQQLSSLARQFNHHSVADLYQEPSLLEEKLRLGKRVEQVTVVLTDIVNFSSLVTASRPEDLRSAMEKYYRLAREAVFSHGGMLDKFIGDAVLAVFGYPQAGGSASTNAIKFGNELISIGQEVLSTWQDDLNANIPTGTRVGIATGDIWPINIGADQLEITLLGDTINLAARLEKNCSHNGVLIDNRTKTKAEREGQDILAKFAMAERLLNASEAKGQVFDVRCWQLSEGGGAG</sequence>
<dbReference type="RefSeq" id="WP_349655493.1">
    <property type="nucleotide sequence ID" value="NZ_CP144460.1"/>
</dbReference>
<keyword evidence="2" id="KW-0456">Lyase</keyword>
<proteinExistence type="predicted"/>
<gene>
    <name evidence="2" type="ORF">VZ068_12535</name>
</gene>
<dbReference type="PROSITE" id="PS50125">
    <property type="entry name" value="GUANYLATE_CYCLASE_2"/>
    <property type="match status" value="1"/>
</dbReference>
<feature type="domain" description="Guanylate cyclase" evidence="1">
    <location>
        <begin position="199"/>
        <end position="332"/>
    </location>
</feature>
<dbReference type="GO" id="GO:0035556">
    <property type="term" value="P:intracellular signal transduction"/>
    <property type="evidence" value="ECO:0007669"/>
    <property type="project" value="InterPro"/>
</dbReference>
<protein>
    <submittedName>
        <fullName evidence="2">Adenylate/guanylate cyclase domain-containing protein</fullName>
        <ecNumber evidence="2">4.6.1.-</ecNumber>
    </submittedName>
</protein>
<dbReference type="SMART" id="SM00044">
    <property type="entry name" value="CYCc"/>
    <property type="match status" value="1"/>
</dbReference>
<dbReference type="EC" id="4.6.1.-" evidence="2"/>
<reference evidence="2" key="1">
    <citation type="submission" date="2024-02" db="EMBL/GenBank/DDBJ databases">
        <title>Complete genome sequence of Xanthomonas sp. 10-10.</title>
        <authorList>
            <person name="Biessy A."/>
            <person name="Ciotola M."/>
            <person name="Cadieux M."/>
            <person name="Soufiane B."/>
            <person name="Laforest M."/>
            <person name="Filion M."/>
        </authorList>
    </citation>
    <scope>NUCLEOTIDE SEQUENCE</scope>
    <source>
        <strain evidence="2">10-10</strain>
    </source>
</reference>
<organism evidence="2">
    <name type="scientific">Xanthomonas sp. 10-10</name>
    <dbReference type="NCBI Taxonomy" id="3115848"/>
    <lineage>
        <taxon>Bacteria</taxon>
        <taxon>Pseudomonadati</taxon>
        <taxon>Pseudomonadota</taxon>
        <taxon>Gammaproteobacteria</taxon>
        <taxon>Lysobacterales</taxon>
        <taxon>Lysobacteraceae</taxon>
        <taxon>Xanthomonas</taxon>
    </lineage>
</organism>
<dbReference type="Pfam" id="PF00211">
    <property type="entry name" value="Guanylate_cyc"/>
    <property type="match status" value="1"/>
</dbReference>
<dbReference type="InterPro" id="IPR001054">
    <property type="entry name" value="A/G_cyclase"/>
</dbReference>
<dbReference type="PANTHER" id="PTHR43081">
    <property type="entry name" value="ADENYLATE CYCLASE, TERMINAL-DIFFERENTIATION SPECIFIC-RELATED"/>
    <property type="match status" value="1"/>
</dbReference>
<dbReference type="PANTHER" id="PTHR43081:SF1">
    <property type="entry name" value="ADENYLATE CYCLASE, TERMINAL-DIFFERENTIATION SPECIFIC"/>
    <property type="match status" value="1"/>
</dbReference>
<name>A0AAU7P3L6_9XANT</name>
<evidence type="ECO:0000313" key="2">
    <source>
        <dbReference type="EMBL" id="XBS36335.1"/>
    </source>
</evidence>
<dbReference type="GO" id="GO:0009190">
    <property type="term" value="P:cyclic nucleotide biosynthetic process"/>
    <property type="evidence" value="ECO:0007669"/>
    <property type="project" value="InterPro"/>
</dbReference>
<dbReference type="SUPFAM" id="SSF55073">
    <property type="entry name" value="Nucleotide cyclase"/>
    <property type="match status" value="1"/>
</dbReference>
<dbReference type="Gene3D" id="3.30.70.1230">
    <property type="entry name" value="Nucleotide cyclase"/>
    <property type="match status" value="1"/>
</dbReference>
<dbReference type="EMBL" id="CP144460">
    <property type="protein sequence ID" value="XBS36335.1"/>
    <property type="molecule type" value="Genomic_DNA"/>
</dbReference>
<dbReference type="AlphaFoldDB" id="A0AAU7P3L6"/>
<dbReference type="CDD" id="cd07302">
    <property type="entry name" value="CHD"/>
    <property type="match status" value="1"/>
</dbReference>
<accession>A0AAU7P3L6</accession>